<dbReference type="PANTHER" id="PTHR16222:SF12">
    <property type="entry name" value="ADP-RIBOSYLGLYCOHYDROLASE-RELATED"/>
    <property type="match status" value="1"/>
</dbReference>
<feature type="binding site" evidence="1">
    <location>
        <position position="246"/>
    </location>
    <ligand>
        <name>Mg(2+)</name>
        <dbReference type="ChEBI" id="CHEBI:18420"/>
        <label>1</label>
    </ligand>
</feature>
<evidence type="ECO:0000256" key="1">
    <source>
        <dbReference type="PIRSR" id="PIRSR605502-1"/>
    </source>
</evidence>
<protein>
    <submittedName>
        <fullName evidence="2">ADP-ribosyl-[dinitrogen reductase] hydrolase</fullName>
        <ecNumber evidence="2">3.2.2.24</ecNumber>
    </submittedName>
</protein>
<feature type="binding site" evidence="1">
    <location>
        <position position="61"/>
    </location>
    <ligand>
        <name>Mg(2+)</name>
        <dbReference type="ChEBI" id="CHEBI:18420"/>
        <label>1</label>
    </ligand>
</feature>
<feature type="binding site" evidence="1">
    <location>
        <position position="60"/>
    </location>
    <ligand>
        <name>Mg(2+)</name>
        <dbReference type="ChEBI" id="CHEBI:18420"/>
        <label>1</label>
    </ligand>
</feature>
<evidence type="ECO:0000313" key="2">
    <source>
        <dbReference type="EMBL" id="RNF59960.1"/>
    </source>
</evidence>
<dbReference type="InterPro" id="IPR005502">
    <property type="entry name" value="Ribosyl_crysJ1"/>
</dbReference>
<dbReference type="SUPFAM" id="SSF101478">
    <property type="entry name" value="ADP-ribosylglycohydrolase"/>
    <property type="match status" value="1"/>
</dbReference>
<dbReference type="GO" id="GO:0047407">
    <property type="term" value="F:ADP-ribosyl-[dinitrogen reductase] hydrolase activity"/>
    <property type="evidence" value="ECO:0007669"/>
    <property type="project" value="UniProtKB-EC"/>
</dbReference>
<comment type="caution">
    <text evidence="2">The sequence shown here is derived from an EMBL/GenBank/DDBJ whole genome shotgun (WGS) entry which is preliminary data.</text>
</comment>
<dbReference type="NCBIfam" id="TIGR02662">
    <property type="entry name" value="dinitro_DRAG"/>
    <property type="match status" value="1"/>
</dbReference>
<name>A0A3M8QZV1_9PROT</name>
<dbReference type="GO" id="GO:0046872">
    <property type="term" value="F:metal ion binding"/>
    <property type="evidence" value="ECO:0007669"/>
    <property type="project" value="UniProtKB-KW"/>
</dbReference>
<organism evidence="2">
    <name type="scientific">Acidithiobacillus sulfuriphilus</name>
    <dbReference type="NCBI Taxonomy" id="1867749"/>
    <lineage>
        <taxon>Bacteria</taxon>
        <taxon>Pseudomonadati</taxon>
        <taxon>Pseudomonadota</taxon>
        <taxon>Acidithiobacillia</taxon>
        <taxon>Acidithiobacillales</taxon>
        <taxon>Acidithiobacillaceae</taxon>
        <taxon>Acidithiobacillus</taxon>
    </lineage>
</organism>
<dbReference type="RefSeq" id="WP_123104639.1">
    <property type="nucleotide sequence ID" value="NZ_CP127527.1"/>
</dbReference>
<proteinExistence type="predicted"/>
<dbReference type="Gene3D" id="1.10.4080.10">
    <property type="entry name" value="ADP-ribosylation/Crystallin J1"/>
    <property type="match status" value="1"/>
</dbReference>
<feature type="binding site" evidence="1">
    <location>
        <position position="243"/>
    </location>
    <ligand>
        <name>Mg(2+)</name>
        <dbReference type="ChEBI" id="CHEBI:18420"/>
        <label>1</label>
    </ligand>
</feature>
<dbReference type="OrthoDB" id="9798107at2"/>
<accession>A0A3M8QZV1</accession>
<dbReference type="EMBL" id="RIZI01000178">
    <property type="protein sequence ID" value="RNF59960.1"/>
    <property type="molecule type" value="Genomic_DNA"/>
</dbReference>
<sequence length="310" mass="33443">MISDDLRDRALGAYLGLAVGDALGATVEFRSPREIREEFGIHRSMIGGGWLHLEAGQVTDDTQMCLALGGGMIAGEDWNLQRIADALAAWLRGRPPDVGNTCRRGIRRYLNDGSLEGPPSDWGAGNGACVRNLPIVLATLDDEEAFVHHTLAQARFTHHHPLSDAGTLAMGHMLRGLLGGAGWLGARQAASALVAKHPAFRFDPYPGHSSGYIVETLQTVLHYFFNTDNFKDCLVGVVNQGDDADTTGALAGMLAGAMYGVQAIPHSWLSRLDPRVQRIIHAQVDALLTGHPSPQWTQDAGTLWLQSREG</sequence>
<keyword evidence="1" id="KW-0460">Magnesium</keyword>
<keyword evidence="2" id="KW-0378">Hydrolase</keyword>
<reference evidence="2" key="1">
    <citation type="submission" date="2018-10" db="EMBL/GenBank/DDBJ databases">
        <title>Acidithiobacillus sulfuriphilus sp. nov.: an extremely acidophilic sulfur-oxidizing chemolithotroph isolated from a neutral pH environment.</title>
        <authorList>
            <person name="Falagan C."/>
            <person name="Moya-Beltran A."/>
            <person name="Quatrini R."/>
            <person name="Johnson D.B."/>
        </authorList>
    </citation>
    <scope>NUCLEOTIDE SEQUENCE [LARGE SCALE GENOMIC DNA]</scope>
    <source>
        <strain evidence="2">CJ-2</strain>
    </source>
</reference>
<dbReference type="EC" id="3.2.2.24" evidence="2"/>
<keyword evidence="1" id="KW-0479">Metal-binding</keyword>
<dbReference type="InterPro" id="IPR013479">
    <property type="entry name" value="ADP-ribosyl_diN_reduct_hydro"/>
</dbReference>
<dbReference type="PANTHER" id="PTHR16222">
    <property type="entry name" value="ADP-RIBOSYLGLYCOHYDROLASE"/>
    <property type="match status" value="1"/>
</dbReference>
<dbReference type="AlphaFoldDB" id="A0A3M8QZV1"/>
<comment type="cofactor">
    <cofactor evidence="1">
        <name>Mg(2+)</name>
        <dbReference type="ChEBI" id="CHEBI:18420"/>
    </cofactor>
    <text evidence="1">Binds 2 magnesium ions per subunit.</text>
</comment>
<gene>
    <name evidence="2" type="primary">draG</name>
    <name evidence="2" type="ORF">EC580_09955</name>
</gene>
<dbReference type="Pfam" id="PF03747">
    <property type="entry name" value="ADP_ribosyl_GH"/>
    <property type="match status" value="1"/>
</dbReference>
<dbReference type="InterPro" id="IPR036705">
    <property type="entry name" value="Ribosyl_crysJ1_sf"/>
</dbReference>
<feature type="binding site" evidence="1">
    <location>
        <position position="59"/>
    </location>
    <ligand>
        <name>Mg(2+)</name>
        <dbReference type="ChEBI" id="CHEBI:18420"/>
        <label>1</label>
    </ligand>
</feature>
<feature type="binding site" evidence="1">
    <location>
        <position position="245"/>
    </location>
    <ligand>
        <name>Mg(2+)</name>
        <dbReference type="ChEBI" id="CHEBI:18420"/>
        <label>1</label>
    </ligand>
</feature>
<keyword evidence="2" id="KW-0326">Glycosidase</keyword>
<dbReference type="InterPro" id="IPR050792">
    <property type="entry name" value="ADP-ribosylglycohydrolase"/>
</dbReference>